<feature type="non-terminal residue" evidence="1">
    <location>
        <position position="41"/>
    </location>
</feature>
<organism evidence="1 2">
    <name type="scientific">Mycobacterium parascrofulaceum ATCC BAA-614</name>
    <dbReference type="NCBI Taxonomy" id="525368"/>
    <lineage>
        <taxon>Bacteria</taxon>
        <taxon>Bacillati</taxon>
        <taxon>Actinomycetota</taxon>
        <taxon>Actinomycetes</taxon>
        <taxon>Mycobacteriales</taxon>
        <taxon>Mycobacteriaceae</taxon>
        <taxon>Mycobacterium</taxon>
        <taxon>Mycobacterium simiae complex</taxon>
    </lineage>
</organism>
<dbReference type="AlphaFoldDB" id="D5PJL5"/>
<dbReference type="EC" id="5.1.1.7" evidence="1"/>
<sequence>MIFAKGHGTENDFLVLPDAGAALDLGAARVAALCDRRRGVG</sequence>
<gene>
    <name evidence="1" type="primary">dapF</name>
    <name evidence="1" type="ORF">HMPREF0591_6359</name>
</gene>
<dbReference type="Proteomes" id="UP000003653">
    <property type="component" value="Unassembled WGS sequence"/>
</dbReference>
<dbReference type="EMBL" id="ADNV01000398">
    <property type="protein sequence ID" value="EFG73739.1"/>
    <property type="molecule type" value="Genomic_DNA"/>
</dbReference>
<evidence type="ECO:0000313" key="1">
    <source>
        <dbReference type="EMBL" id="EFG73739.1"/>
    </source>
</evidence>
<dbReference type="eggNOG" id="COG0253">
    <property type="taxonomic scope" value="Bacteria"/>
</dbReference>
<accession>D5PJL5</accession>
<evidence type="ECO:0000313" key="2">
    <source>
        <dbReference type="Proteomes" id="UP000003653"/>
    </source>
</evidence>
<dbReference type="HOGENOM" id="CLU_3281447_0_0_11"/>
<comment type="caution">
    <text evidence="1">The sequence shown here is derived from an EMBL/GenBank/DDBJ whole genome shotgun (WGS) entry which is preliminary data.</text>
</comment>
<dbReference type="Gene3D" id="3.10.310.10">
    <property type="entry name" value="Diaminopimelate Epimerase, Chain A, domain 1"/>
    <property type="match status" value="1"/>
</dbReference>
<name>D5PJL5_9MYCO</name>
<dbReference type="SUPFAM" id="SSF54506">
    <property type="entry name" value="Diaminopimelate epimerase-like"/>
    <property type="match status" value="1"/>
</dbReference>
<dbReference type="GO" id="GO:0008837">
    <property type="term" value="F:diaminopimelate epimerase activity"/>
    <property type="evidence" value="ECO:0007669"/>
    <property type="project" value="UniProtKB-EC"/>
</dbReference>
<keyword evidence="2" id="KW-1185">Reference proteome</keyword>
<reference evidence="1 2" key="1">
    <citation type="submission" date="2010-04" db="EMBL/GenBank/DDBJ databases">
        <authorList>
            <person name="Muzny D."/>
            <person name="Qin X."/>
            <person name="Deng J."/>
            <person name="Jiang H."/>
            <person name="Liu Y."/>
            <person name="Qu J."/>
            <person name="Song X.-Z."/>
            <person name="Zhang L."/>
            <person name="Thornton R."/>
            <person name="Coyle M."/>
            <person name="Francisco L."/>
            <person name="Jackson L."/>
            <person name="Javaid M."/>
            <person name="Korchina V."/>
            <person name="Kovar C."/>
            <person name="Mata R."/>
            <person name="Mathew T."/>
            <person name="Ngo R."/>
            <person name="Nguyen L."/>
            <person name="Nguyen N."/>
            <person name="Okwuonu G."/>
            <person name="Ongeri F."/>
            <person name="Pham C."/>
            <person name="Simmons D."/>
            <person name="Wilczek-Boney K."/>
            <person name="Hale W."/>
            <person name="Jakkamsetti A."/>
            <person name="Pham P."/>
            <person name="Ruth R."/>
            <person name="San Lucas F."/>
            <person name="Warren J."/>
            <person name="Zhang J."/>
            <person name="Zhao Z."/>
            <person name="Zhou C."/>
            <person name="Zhu D."/>
            <person name="Lee S."/>
            <person name="Bess C."/>
            <person name="Blankenburg K."/>
            <person name="Forbes L."/>
            <person name="Fu Q."/>
            <person name="Gubbala S."/>
            <person name="Hirani K."/>
            <person name="Jayaseelan J.C."/>
            <person name="Lara F."/>
            <person name="Munidasa M."/>
            <person name="Palculict T."/>
            <person name="Patil S."/>
            <person name="Pu L.-L."/>
            <person name="Saada N."/>
            <person name="Tang L."/>
            <person name="Weissenberger G."/>
            <person name="Zhu Y."/>
            <person name="Hemphill L."/>
            <person name="Shang Y."/>
            <person name="Youmans B."/>
            <person name="Ayvaz T."/>
            <person name="Ross M."/>
            <person name="Santibanez J."/>
            <person name="Aqrawi P."/>
            <person name="Gross S."/>
            <person name="Joshi V."/>
            <person name="Fowler G."/>
            <person name="Nazareth L."/>
            <person name="Reid J."/>
            <person name="Worley K."/>
            <person name="Petrosino J."/>
            <person name="Highlander S."/>
            <person name="Gibbs R."/>
        </authorList>
    </citation>
    <scope>NUCLEOTIDE SEQUENCE [LARGE SCALE GENOMIC DNA]</scope>
    <source>
        <strain evidence="1 2">ATCC BAA-614</strain>
    </source>
</reference>
<protein>
    <submittedName>
        <fullName evidence="1">Putative diaminopimelate epimerase</fullName>
        <ecNumber evidence="1">5.1.1.7</ecNumber>
    </submittedName>
</protein>
<proteinExistence type="predicted"/>
<keyword evidence="1" id="KW-0413">Isomerase</keyword>